<evidence type="ECO:0000313" key="9">
    <source>
        <dbReference type="EMBL" id="KIC70858.1"/>
    </source>
</evidence>
<evidence type="ECO:0000313" key="10">
    <source>
        <dbReference type="Proteomes" id="UP000031465"/>
    </source>
</evidence>
<keyword evidence="6 8" id="KW-0472">Membrane</keyword>
<dbReference type="PANTHER" id="PTHR30558">
    <property type="entry name" value="EXBD MEMBRANE COMPONENT OF PMF-DRIVEN MACROMOLECULE IMPORT SYSTEM"/>
    <property type="match status" value="1"/>
</dbReference>
<comment type="similarity">
    <text evidence="2 7">Belongs to the ExbD/TolR family.</text>
</comment>
<evidence type="ECO:0000256" key="8">
    <source>
        <dbReference type="SAM" id="Phobius"/>
    </source>
</evidence>
<keyword evidence="5 8" id="KW-1133">Transmembrane helix</keyword>
<evidence type="ECO:0000256" key="4">
    <source>
        <dbReference type="ARBA" id="ARBA00022692"/>
    </source>
</evidence>
<comment type="subcellular location">
    <subcellularLocation>
        <location evidence="1">Cell membrane</location>
        <topology evidence="1">Single-pass membrane protein</topology>
    </subcellularLocation>
    <subcellularLocation>
        <location evidence="7">Cell membrane</location>
        <topology evidence="7">Single-pass type II membrane protein</topology>
    </subcellularLocation>
</comment>
<proteinExistence type="inferred from homology"/>
<sequence>MTISQSRSLEKVSAMIRNRFSFSHSSIPDEPAVNLTPLIDVVFVILIMFIVIAPLLEQDHVELADAPKFNLNNHQSVQESSPITIHVRSDNTIWLNQELILPHLLAEKLKQIKLKHPKITPQIFHDKKACFGTYQLVKNAAEEAGFSKVDIILKPA</sequence>
<dbReference type="PANTHER" id="PTHR30558:SF7">
    <property type="entry name" value="TOL-PAL SYSTEM PROTEIN TOLR"/>
    <property type="match status" value="1"/>
</dbReference>
<evidence type="ECO:0000256" key="3">
    <source>
        <dbReference type="ARBA" id="ARBA00022475"/>
    </source>
</evidence>
<comment type="caution">
    <text evidence="9">The sequence shown here is derived from an EMBL/GenBank/DDBJ whole genome shotgun (WGS) entry which is preliminary data.</text>
</comment>
<evidence type="ECO:0000256" key="6">
    <source>
        <dbReference type="ARBA" id="ARBA00023136"/>
    </source>
</evidence>
<dbReference type="EMBL" id="JSAN01000133">
    <property type="protein sequence ID" value="KIC70858.1"/>
    <property type="molecule type" value="Genomic_DNA"/>
</dbReference>
<organism evidence="9 10">
    <name type="scientific">Candidatus Protochlamydia amoebophila</name>
    <dbReference type="NCBI Taxonomy" id="362787"/>
    <lineage>
        <taxon>Bacteria</taxon>
        <taxon>Pseudomonadati</taxon>
        <taxon>Chlamydiota</taxon>
        <taxon>Chlamydiia</taxon>
        <taxon>Parachlamydiales</taxon>
        <taxon>Parachlamydiaceae</taxon>
        <taxon>Candidatus Protochlamydia</taxon>
    </lineage>
</organism>
<dbReference type="PATRIC" id="fig|362787.3.peg.1925"/>
<dbReference type="AlphaFoldDB" id="A0A0C1H7F9"/>
<evidence type="ECO:0000256" key="1">
    <source>
        <dbReference type="ARBA" id="ARBA00004162"/>
    </source>
</evidence>
<evidence type="ECO:0000256" key="2">
    <source>
        <dbReference type="ARBA" id="ARBA00005811"/>
    </source>
</evidence>
<dbReference type="Proteomes" id="UP000031465">
    <property type="component" value="Unassembled WGS sequence"/>
</dbReference>
<keyword evidence="3" id="KW-1003">Cell membrane</keyword>
<gene>
    <name evidence="9" type="primary">tolR</name>
    <name evidence="9" type="ORF">DB44_FL00180</name>
</gene>
<dbReference type="Pfam" id="PF02472">
    <property type="entry name" value="ExbD"/>
    <property type="match status" value="1"/>
</dbReference>
<accession>A0A0C1H7F9</accession>
<dbReference type="GO" id="GO:0015031">
    <property type="term" value="P:protein transport"/>
    <property type="evidence" value="ECO:0007669"/>
    <property type="project" value="UniProtKB-KW"/>
</dbReference>
<dbReference type="GO" id="GO:0005886">
    <property type="term" value="C:plasma membrane"/>
    <property type="evidence" value="ECO:0007669"/>
    <property type="project" value="UniProtKB-SubCell"/>
</dbReference>
<feature type="transmembrane region" description="Helical" evidence="8">
    <location>
        <begin position="35"/>
        <end position="56"/>
    </location>
</feature>
<evidence type="ECO:0000256" key="5">
    <source>
        <dbReference type="ARBA" id="ARBA00022989"/>
    </source>
</evidence>
<keyword evidence="7" id="KW-0813">Transport</keyword>
<reference evidence="9 10" key="1">
    <citation type="journal article" date="2014" name="Mol. Biol. Evol.">
        <title>Massive expansion of Ubiquitination-related gene families within the Chlamydiae.</title>
        <authorList>
            <person name="Domman D."/>
            <person name="Collingro A."/>
            <person name="Lagkouvardos I."/>
            <person name="Gehre L."/>
            <person name="Weinmaier T."/>
            <person name="Rattei T."/>
            <person name="Subtil A."/>
            <person name="Horn M."/>
        </authorList>
    </citation>
    <scope>NUCLEOTIDE SEQUENCE [LARGE SCALE GENOMIC DNA]</scope>
    <source>
        <strain evidence="9 10">EI2</strain>
    </source>
</reference>
<dbReference type="Gene3D" id="3.30.420.270">
    <property type="match status" value="1"/>
</dbReference>
<keyword evidence="4 7" id="KW-0812">Transmembrane</keyword>
<name>A0A0C1H7F9_9BACT</name>
<evidence type="ECO:0000256" key="7">
    <source>
        <dbReference type="RuleBase" id="RU003879"/>
    </source>
</evidence>
<keyword evidence="7" id="KW-0653">Protein transport</keyword>
<dbReference type="GO" id="GO:0022857">
    <property type="term" value="F:transmembrane transporter activity"/>
    <property type="evidence" value="ECO:0007669"/>
    <property type="project" value="InterPro"/>
</dbReference>
<dbReference type="InterPro" id="IPR003400">
    <property type="entry name" value="ExbD"/>
</dbReference>
<protein>
    <submittedName>
        <fullName evidence="9">Putative TolR protein</fullName>
    </submittedName>
</protein>